<keyword evidence="3 7" id="KW-0689">Ribosomal protein</keyword>
<evidence type="ECO:0000256" key="6">
    <source>
        <dbReference type="ARBA" id="ARBA00047110"/>
    </source>
</evidence>
<keyword evidence="7" id="KW-0694">RNA-binding</keyword>
<dbReference type="EMBL" id="CP128385">
    <property type="protein sequence ID" value="WMI30451.1"/>
    <property type="molecule type" value="Genomic_DNA"/>
</dbReference>
<dbReference type="PROSITE" id="PS00527">
    <property type="entry name" value="RIBOSOMAL_S14"/>
    <property type="match status" value="1"/>
</dbReference>
<dbReference type="Pfam" id="PF00253">
    <property type="entry name" value="Ribosomal_S14"/>
    <property type="match status" value="1"/>
</dbReference>
<sequence length="101" mass="11734">MAKKSSIEKNLKKKVLVDKFFYKRTLLKKKLYTSNLNYSEYIANYKAFSKFSLNSSPVRLRNRCSLTGRARGFYRLFGVSRIALRELASWGLLPGVVKSSW</sequence>
<protein>
    <recommendedName>
        <fullName evidence="5 7">Small ribosomal subunit protein uS14</fullName>
    </recommendedName>
</protein>
<dbReference type="GO" id="GO:0019843">
    <property type="term" value="F:rRNA binding"/>
    <property type="evidence" value="ECO:0007669"/>
    <property type="project" value="UniProtKB-UniRule"/>
</dbReference>
<dbReference type="GO" id="GO:0005737">
    <property type="term" value="C:cytoplasm"/>
    <property type="evidence" value="ECO:0007669"/>
    <property type="project" value="UniProtKB-ARBA"/>
</dbReference>
<organism evidence="8">
    <name type="scientific">Candidatus Organicella extenuata</name>
    <dbReference type="NCBI Taxonomy" id="2841811"/>
    <lineage>
        <taxon>Bacteria</taxon>
        <taxon>Pseudomonadati</taxon>
        <taxon>Verrucomicrobiota</taxon>
        <taxon>Candidatus Organicella</taxon>
    </lineage>
</organism>
<dbReference type="Gene3D" id="1.10.287.1480">
    <property type="match status" value="1"/>
</dbReference>
<dbReference type="Proteomes" id="UP001238843">
    <property type="component" value="Chromosome"/>
</dbReference>
<dbReference type="GO" id="GO:0006412">
    <property type="term" value="P:translation"/>
    <property type="evidence" value="ECO:0007669"/>
    <property type="project" value="UniProtKB-UniRule"/>
</dbReference>
<dbReference type="InterPro" id="IPR001209">
    <property type="entry name" value="Ribosomal_uS14"/>
</dbReference>
<name>A0AA51GEH0_9BACT</name>
<dbReference type="InterPro" id="IPR018271">
    <property type="entry name" value="Ribosomal_uS14_CS"/>
</dbReference>
<dbReference type="SUPFAM" id="SSF57716">
    <property type="entry name" value="Glucocorticoid receptor-like (DNA-binding domain)"/>
    <property type="match status" value="1"/>
</dbReference>
<comment type="function">
    <text evidence="1 7">Binds 16S rRNA, required for the assembly of 30S particles and may also be responsible for determining the conformation of the 16S rRNA at the A site.</text>
</comment>
<gene>
    <name evidence="7 8" type="primary">rpsN</name>
    <name evidence="8" type="ORF">QTO32_00850</name>
</gene>
<proteinExistence type="inferred from homology"/>
<evidence type="ECO:0000256" key="2">
    <source>
        <dbReference type="ARBA" id="ARBA00009083"/>
    </source>
</evidence>
<dbReference type="PANTHER" id="PTHR19836">
    <property type="entry name" value="30S RIBOSOMAL PROTEIN S14"/>
    <property type="match status" value="1"/>
</dbReference>
<dbReference type="GO" id="GO:0003735">
    <property type="term" value="F:structural constituent of ribosome"/>
    <property type="evidence" value="ECO:0007669"/>
    <property type="project" value="InterPro"/>
</dbReference>
<evidence type="ECO:0000313" key="8">
    <source>
        <dbReference type="EMBL" id="WMI30451.1"/>
    </source>
</evidence>
<accession>A0AA51GEH0</accession>
<reference evidence="8" key="1">
    <citation type="journal article" date="2021" name="Front. Microbiol.">
        <title>Genome Analysis of a Verrucomicrobial Endosymbiont With a Tiny Genome Discovered in an Antarctic Lake.</title>
        <authorList>
            <person name="Williams T.J."/>
            <person name="Allen M.A."/>
            <person name="Ivanova N."/>
            <person name="Huntemann M."/>
            <person name="Haque S."/>
            <person name="Hancock A.M."/>
            <person name="Brazendale S."/>
            <person name="Cavicchioli R."/>
        </authorList>
    </citation>
    <scope>NUCLEOTIDE SEQUENCE</scope>
    <source>
        <strain evidence="8">MAG_Ga0307966_1000010</strain>
    </source>
</reference>
<reference evidence="8" key="2">
    <citation type="submission" date="2023-06" db="EMBL/GenBank/DDBJ databases">
        <authorList>
            <person name="Williams T.J."/>
            <person name="Allen M.A."/>
            <person name="Ivanova N."/>
            <person name="Huntemann M."/>
            <person name="Haque S."/>
            <person name="Hancock A.M."/>
            <person name="Brazendale S."/>
            <person name="Cavicchioli R."/>
        </authorList>
    </citation>
    <scope>NUCLEOTIDE SEQUENCE</scope>
    <source>
        <strain evidence="8">MAG_Ga0307966_1000010</strain>
    </source>
</reference>
<evidence type="ECO:0000256" key="4">
    <source>
        <dbReference type="ARBA" id="ARBA00023274"/>
    </source>
</evidence>
<dbReference type="GO" id="GO:0015935">
    <property type="term" value="C:small ribosomal subunit"/>
    <property type="evidence" value="ECO:0007669"/>
    <property type="project" value="TreeGrafter"/>
</dbReference>
<dbReference type="HAMAP" id="MF_00537">
    <property type="entry name" value="Ribosomal_uS14_1"/>
    <property type="match status" value="1"/>
</dbReference>
<keyword evidence="7" id="KW-0699">rRNA-binding</keyword>
<dbReference type="InterPro" id="IPR023036">
    <property type="entry name" value="Ribosomal_uS14_bac/plastid"/>
</dbReference>
<comment type="similarity">
    <text evidence="2 7">Belongs to the universal ribosomal protein uS14 family.</text>
</comment>
<dbReference type="NCBIfam" id="NF006477">
    <property type="entry name" value="PRK08881.1"/>
    <property type="match status" value="1"/>
</dbReference>
<comment type="subunit">
    <text evidence="6 7">Part of the 30S ribosomal subunit. Contacts proteins S3 and S10.</text>
</comment>
<evidence type="ECO:0000256" key="7">
    <source>
        <dbReference type="HAMAP-Rule" id="MF_00537"/>
    </source>
</evidence>
<keyword evidence="4 7" id="KW-0687">Ribonucleoprotein</keyword>
<dbReference type="PANTHER" id="PTHR19836:SF19">
    <property type="entry name" value="SMALL RIBOSOMAL SUBUNIT PROTEIN US14M"/>
    <property type="match status" value="1"/>
</dbReference>
<evidence type="ECO:0000256" key="3">
    <source>
        <dbReference type="ARBA" id="ARBA00022980"/>
    </source>
</evidence>
<dbReference type="AlphaFoldDB" id="A0AA51GEH0"/>
<evidence type="ECO:0000256" key="5">
    <source>
        <dbReference type="ARBA" id="ARBA00035167"/>
    </source>
</evidence>
<evidence type="ECO:0000256" key="1">
    <source>
        <dbReference type="ARBA" id="ARBA00003686"/>
    </source>
</evidence>